<accession>A0A4C1VWF2</accession>
<comment type="caution">
    <text evidence="1">The sequence shown here is derived from an EMBL/GenBank/DDBJ whole genome shotgun (WGS) entry which is preliminary data.</text>
</comment>
<evidence type="ECO:0000313" key="2">
    <source>
        <dbReference type="Proteomes" id="UP000299102"/>
    </source>
</evidence>
<gene>
    <name evidence="1" type="ORF">EVAR_29842_1</name>
</gene>
<evidence type="ECO:0000313" key="1">
    <source>
        <dbReference type="EMBL" id="GBP42244.1"/>
    </source>
</evidence>
<reference evidence="1 2" key="1">
    <citation type="journal article" date="2019" name="Commun. Biol.">
        <title>The bagworm genome reveals a unique fibroin gene that provides high tensile strength.</title>
        <authorList>
            <person name="Kono N."/>
            <person name="Nakamura H."/>
            <person name="Ohtoshi R."/>
            <person name="Tomita M."/>
            <person name="Numata K."/>
            <person name="Arakawa K."/>
        </authorList>
    </citation>
    <scope>NUCLEOTIDE SEQUENCE [LARGE SCALE GENOMIC DNA]</scope>
</reference>
<sequence>MRCSPDVLERVRCAFGAFRKRSFRCKKSKLSRYCDIGHVIGNNNGGRFRRQRPLAPGQRVRALSTSPSIKNEKVICHRHLSNRMKKT</sequence>
<keyword evidence="2" id="KW-1185">Reference proteome</keyword>
<dbReference type="EMBL" id="BGZK01000414">
    <property type="protein sequence ID" value="GBP42244.1"/>
    <property type="molecule type" value="Genomic_DNA"/>
</dbReference>
<organism evidence="1 2">
    <name type="scientific">Eumeta variegata</name>
    <name type="common">Bagworm moth</name>
    <name type="synonym">Eumeta japonica</name>
    <dbReference type="NCBI Taxonomy" id="151549"/>
    <lineage>
        <taxon>Eukaryota</taxon>
        <taxon>Metazoa</taxon>
        <taxon>Ecdysozoa</taxon>
        <taxon>Arthropoda</taxon>
        <taxon>Hexapoda</taxon>
        <taxon>Insecta</taxon>
        <taxon>Pterygota</taxon>
        <taxon>Neoptera</taxon>
        <taxon>Endopterygota</taxon>
        <taxon>Lepidoptera</taxon>
        <taxon>Glossata</taxon>
        <taxon>Ditrysia</taxon>
        <taxon>Tineoidea</taxon>
        <taxon>Psychidae</taxon>
        <taxon>Oiketicinae</taxon>
        <taxon>Eumeta</taxon>
    </lineage>
</organism>
<name>A0A4C1VWF2_EUMVA</name>
<dbReference type="AlphaFoldDB" id="A0A4C1VWF2"/>
<protein>
    <submittedName>
        <fullName evidence="1">Uncharacterized protein</fullName>
    </submittedName>
</protein>
<dbReference type="Proteomes" id="UP000299102">
    <property type="component" value="Unassembled WGS sequence"/>
</dbReference>
<proteinExistence type="predicted"/>